<sequence>MVCDDNIIYTQKSLAQRYGITISALQQWYPYAGIVKPKKRGGYFDLDAVQTADFFYVATKIRRLTRDEYLERVIPSGGLDEFMRQNNGLSLYDFLTKHISEDEKQDPIVKSVIRRIEKYEAHQQNSSSFTNYS</sequence>
<evidence type="ECO:0000313" key="2">
    <source>
        <dbReference type="Proteomes" id="UP000218418"/>
    </source>
</evidence>
<accession>A0A1Z4LTX4</accession>
<proteinExistence type="predicted"/>
<dbReference type="Proteomes" id="UP000218418">
    <property type="component" value="Chromosome"/>
</dbReference>
<keyword evidence="2" id="KW-1185">Reference proteome</keyword>
<name>A0A1Z4LTX4_9CYAN</name>
<evidence type="ECO:0000313" key="1">
    <source>
        <dbReference type="EMBL" id="BAY84669.1"/>
    </source>
</evidence>
<reference evidence="1 2" key="1">
    <citation type="submission" date="2017-06" db="EMBL/GenBank/DDBJ databases">
        <title>Genome sequencing of cyanobaciteial culture collection at National Institute for Environmental Studies (NIES).</title>
        <authorList>
            <person name="Hirose Y."/>
            <person name="Shimura Y."/>
            <person name="Fujisawa T."/>
            <person name="Nakamura Y."/>
            <person name="Kawachi M."/>
        </authorList>
    </citation>
    <scope>NUCLEOTIDE SEQUENCE [LARGE SCALE GENOMIC DNA]</scope>
    <source>
        <strain evidence="1 2">NIES-267</strain>
    </source>
</reference>
<gene>
    <name evidence="1" type="ORF">NIES267_41650</name>
</gene>
<dbReference type="EMBL" id="AP018227">
    <property type="protein sequence ID" value="BAY84669.1"/>
    <property type="molecule type" value="Genomic_DNA"/>
</dbReference>
<organism evidence="1 2">
    <name type="scientific">Calothrix parasitica NIES-267</name>
    <dbReference type="NCBI Taxonomy" id="1973488"/>
    <lineage>
        <taxon>Bacteria</taxon>
        <taxon>Bacillati</taxon>
        <taxon>Cyanobacteriota</taxon>
        <taxon>Cyanophyceae</taxon>
        <taxon>Nostocales</taxon>
        <taxon>Calotrichaceae</taxon>
        <taxon>Calothrix</taxon>
    </lineage>
</organism>
<protein>
    <submittedName>
        <fullName evidence="1">Uncharacterized protein</fullName>
    </submittedName>
</protein>
<dbReference type="AlphaFoldDB" id="A0A1Z4LTX4"/>
<dbReference type="OrthoDB" id="511935at2"/>